<feature type="region of interest" description="Disordered" evidence="2">
    <location>
        <begin position="92"/>
        <end position="134"/>
    </location>
</feature>
<organism evidence="3 4">
    <name type="scientific">Molorchus minor</name>
    <dbReference type="NCBI Taxonomy" id="1323400"/>
    <lineage>
        <taxon>Eukaryota</taxon>
        <taxon>Metazoa</taxon>
        <taxon>Ecdysozoa</taxon>
        <taxon>Arthropoda</taxon>
        <taxon>Hexapoda</taxon>
        <taxon>Insecta</taxon>
        <taxon>Pterygota</taxon>
        <taxon>Neoptera</taxon>
        <taxon>Endopterygota</taxon>
        <taxon>Coleoptera</taxon>
        <taxon>Polyphaga</taxon>
        <taxon>Cucujiformia</taxon>
        <taxon>Chrysomeloidea</taxon>
        <taxon>Cerambycidae</taxon>
        <taxon>Lamiinae</taxon>
        <taxon>Monochamini</taxon>
        <taxon>Molorchus</taxon>
    </lineage>
</organism>
<feature type="coiled-coil region" evidence="1">
    <location>
        <begin position="35"/>
        <end position="69"/>
    </location>
</feature>
<protein>
    <submittedName>
        <fullName evidence="3">Uncharacterized protein</fullName>
    </submittedName>
</protein>
<keyword evidence="1" id="KW-0175">Coiled coil</keyword>
<evidence type="ECO:0000256" key="2">
    <source>
        <dbReference type="SAM" id="MobiDB-lite"/>
    </source>
</evidence>
<name>A0ABQ9JCK8_9CUCU</name>
<evidence type="ECO:0000313" key="3">
    <source>
        <dbReference type="EMBL" id="KAJ8975889.1"/>
    </source>
</evidence>
<evidence type="ECO:0000256" key="1">
    <source>
        <dbReference type="SAM" id="Coils"/>
    </source>
</evidence>
<proteinExistence type="predicted"/>
<sequence>MYYPSIPPVHSFSIIKTIVTIPLRIMENSVPSQLVDTLINRLNEAERRAKLLNLEVKSIRREISELQQTATSVSTTQNRNVDPLLRLTLGSTNLGRHNPRHTILLDSLPGTSAVDSSETGKRPVDTDNSTQNKS</sequence>
<accession>A0ABQ9JCK8</accession>
<reference evidence="3" key="1">
    <citation type="journal article" date="2023" name="Insect Mol. Biol.">
        <title>Genome sequencing provides insights into the evolution of gene families encoding plant cell wall-degrading enzymes in longhorned beetles.</title>
        <authorList>
            <person name="Shin N.R."/>
            <person name="Okamura Y."/>
            <person name="Kirsch R."/>
            <person name="Pauchet Y."/>
        </authorList>
    </citation>
    <scope>NUCLEOTIDE SEQUENCE</scope>
    <source>
        <strain evidence="3">MMC_N1</strain>
    </source>
</reference>
<keyword evidence="4" id="KW-1185">Reference proteome</keyword>
<dbReference type="Proteomes" id="UP001162164">
    <property type="component" value="Unassembled WGS sequence"/>
</dbReference>
<gene>
    <name evidence="3" type="ORF">NQ317_011360</name>
</gene>
<evidence type="ECO:0000313" key="4">
    <source>
        <dbReference type="Proteomes" id="UP001162164"/>
    </source>
</evidence>
<comment type="caution">
    <text evidence="3">The sequence shown here is derived from an EMBL/GenBank/DDBJ whole genome shotgun (WGS) entry which is preliminary data.</text>
</comment>
<dbReference type="EMBL" id="JAPWTJ010000750">
    <property type="protein sequence ID" value="KAJ8975889.1"/>
    <property type="molecule type" value="Genomic_DNA"/>
</dbReference>